<evidence type="ECO:0000313" key="3">
    <source>
        <dbReference type="Proteomes" id="UP000259030"/>
    </source>
</evidence>
<keyword evidence="3" id="KW-1185">Reference proteome</keyword>
<dbReference type="PANTHER" id="PTHR21310">
    <property type="entry name" value="AMINOGLYCOSIDE PHOSPHOTRANSFERASE-RELATED-RELATED"/>
    <property type="match status" value="1"/>
</dbReference>
<proteinExistence type="predicted"/>
<dbReference type="Proteomes" id="UP000259030">
    <property type="component" value="Chromosome"/>
</dbReference>
<dbReference type="PANTHER" id="PTHR21310:SF42">
    <property type="entry name" value="BIFUNCTIONAL AAC_APH"/>
    <property type="match status" value="1"/>
</dbReference>
<evidence type="ECO:0000259" key="1">
    <source>
        <dbReference type="Pfam" id="PF01636"/>
    </source>
</evidence>
<evidence type="ECO:0000313" key="2">
    <source>
        <dbReference type="EMBL" id="ASN81609.1"/>
    </source>
</evidence>
<accession>A0A221SY86</accession>
<name>A0A221SY86_9DEIO</name>
<protein>
    <recommendedName>
        <fullName evidence="1">Aminoglycoside phosphotransferase domain-containing protein</fullName>
    </recommendedName>
</protein>
<organism evidence="2 3">
    <name type="scientific">Deinococcus ficus</name>
    <dbReference type="NCBI Taxonomy" id="317577"/>
    <lineage>
        <taxon>Bacteria</taxon>
        <taxon>Thermotogati</taxon>
        <taxon>Deinococcota</taxon>
        <taxon>Deinococci</taxon>
        <taxon>Deinococcales</taxon>
        <taxon>Deinococcaceae</taxon>
        <taxon>Deinococcus</taxon>
    </lineage>
</organism>
<dbReference type="RefSeq" id="WP_043778615.1">
    <property type="nucleotide sequence ID" value="NZ_CP021081.1"/>
</dbReference>
<dbReference type="InterPro" id="IPR051678">
    <property type="entry name" value="AGP_Transferase"/>
</dbReference>
<dbReference type="Gene3D" id="3.30.200.20">
    <property type="entry name" value="Phosphorylase Kinase, domain 1"/>
    <property type="match status" value="1"/>
</dbReference>
<dbReference type="CDD" id="cd05155">
    <property type="entry name" value="APH_ChoK_like_1"/>
    <property type="match status" value="1"/>
</dbReference>
<feature type="domain" description="Aminoglycoside phosphotransferase" evidence="1">
    <location>
        <begin position="45"/>
        <end position="272"/>
    </location>
</feature>
<dbReference type="InterPro" id="IPR011009">
    <property type="entry name" value="Kinase-like_dom_sf"/>
</dbReference>
<dbReference type="InterPro" id="IPR002575">
    <property type="entry name" value="Aminoglycoside_PTrfase"/>
</dbReference>
<dbReference type="Pfam" id="PF01636">
    <property type="entry name" value="APH"/>
    <property type="match status" value="1"/>
</dbReference>
<reference evidence="2 3" key="1">
    <citation type="submission" date="2017-05" db="EMBL/GenBank/DDBJ databases">
        <title>The complete genome sequence of Deinococcus ficus isolated from the rhizosphere of the Ficus religiosa L. in Taiwan.</title>
        <authorList>
            <person name="Wu K.-M."/>
            <person name="Liao T.-L."/>
            <person name="Liu Y.-M."/>
            <person name="Young C.-C."/>
            <person name="Tsai S.-F."/>
        </authorList>
    </citation>
    <scope>NUCLEOTIDE SEQUENCE [LARGE SCALE GENOMIC DNA]</scope>
    <source>
        <strain evidence="2 3">CC-FR2-10</strain>
    </source>
</reference>
<sequence>MTPESPDAPARLHEHEFPTDTALVARLVAAQFPQWAAHPVQVFASAGSDHTLYRLGPDLAARLPRTADAAGQTEHDLRWLPRLAPHLPLAVPQPLALGQPGEGFPWMWGVYRWLPGEPAHREALADLPGAARTLAGFVRALQACDTTGAPHADPASLERGAPLRNRDAWTRENVARLPGDLDRPALLRAWEAALAAPDWTGRPVWLHGDLQSGNLLAHGGQLSAVIDFGSLKVGDPAAELAVAWNWLDAPARAAFRSALKVDDATWARGRGWALSIATAEIPYYLHTNPGMVARSRFALAQVLGEPV</sequence>
<dbReference type="AlphaFoldDB" id="A0A221SY86"/>
<gene>
    <name evidence="2" type="ORF">DFI_11930</name>
</gene>
<dbReference type="STRING" id="317577.GCA_000419625_01539"/>
<dbReference type="Gene3D" id="3.90.1200.10">
    <property type="match status" value="1"/>
</dbReference>
<dbReference type="EMBL" id="CP021081">
    <property type="protein sequence ID" value="ASN81609.1"/>
    <property type="molecule type" value="Genomic_DNA"/>
</dbReference>
<dbReference type="SUPFAM" id="SSF56112">
    <property type="entry name" value="Protein kinase-like (PK-like)"/>
    <property type="match status" value="1"/>
</dbReference>
<dbReference type="KEGG" id="dfc:DFI_11930"/>